<evidence type="ECO:0000313" key="1">
    <source>
        <dbReference type="EMBL" id="MDK9495485.1"/>
    </source>
</evidence>
<evidence type="ECO:0008006" key="3">
    <source>
        <dbReference type="Google" id="ProtNLM"/>
    </source>
</evidence>
<keyword evidence="2" id="KW-1185">Reference proteome</keyword>
<dbReference type="EMBL" id="JASITI010000006">
    <property type="protein sequence ID" value="MDK9495485.1"/>
    <property type="molecule type" value="Genomic_DNA"/>
</dbReference>
<dbReference type="RefSeq" id="WP_285341083.1">
    <property type="nucleotide sequence ID" value="NZ_JASITI010000006.1"/>
</dbReference>
<evidence type="ECO:0000313" key="2">
    <source>
        <dbReference type="Proteomes" id="UP001223390"/>
    </source>
</evidence>
<protein>
    <recommendedName>
        <fullName evidence="3">AraC family transcriptional regulator</fullName>
    </recommendedName>
</protein>
<gene>
    <name evidence="1" type="ORF">QEZ40_006135</name>
</gene>
<organism evidence="1 2">
    <name type="scientific">Streptomyces katrae</name>
    <dbReference type="NCBI Taxonomy" id="68223"/>
    <lineage>
        <taxon>Bacteria</taxon>
        <taxon>Bacillati</taxon>
        <taxon>Actinomycetota</taxon>
        <taxon>Actinomycetes</taxon>
        <taxon>Kitasatosporales</taxon>
        <taxon>Streptomycetaceae</taxon>
        <taxon>Streptomyces</taxon>
    </lineage>
</organism>
<dbReference type="Proteomes" id="UP001223390">
    <property type="component" value="Unassembled WGS sequence"/>
</dbReference>
<proteinExistence type="predicted"/>
<name>A0ABT7GPG7_9ACTN</name>
<sequence length="142" mass="14969">MPSTAQVPEGTESLLVEEIVLFVSVHLGLSPGLMWLEHEPPDPGALAEFLPAALARRLDRPVGVLPHVFGDTRIPHHLLVCQLGGSGTWHIAPPTGSALTLRLRTGAALYAPAGSVCTPRHSAGSRVLLLALGAPKSQNEKE</sequence>
<comment type="caution">
    <text evidence="1">The sequence shown here is derived from an EMBL/GenBank/DDBJ whole genome shotgun (WGS) entry which is preliminary data.</text>
</comment>
<reference evidence="1 2" key="1">
    <citation type="submission" date="2023-05" db="EMBL/GenBank/DDBJ databases">
        <title>Sequencing and Assembly of Streptomyces sp. NP73.</title>
        <authorList>
            <person name="Konwar A.N."/>
            <person name="Saikia K."/>
            <person name="Thakur D."/>
        </authorList>
    </citation>
    <scope>NUCLEOTIDE SEQUENCE [LARGE SCALE GENOMIC DNA]</scope>
    <source>
        <strain evidence="1 2">NP73</strain>
    </source>
</reference>
<accession>A0ABT7GPG7</accession>